<feature type="region of interest" description="Disordered" evidence="1">
    <location>
        <begin position="284"/>
        <end position="357"/>
    </location>
</feature>
<keyword evidence="2" id="KW-1133">Transmembrane helix</keyword>
<evidence type="ECO:0000313" key="3">
    <source>
        <dbReference type="EMBL" id="MCX2817924.1"/>
    </source>
</evidence>
<name>A0A9Q4GF98_9EURY</name>
<gene>
    <name evidence="3" type="ORF">EGH25_00930</name>
</gene>
<dbReference type="AlphaFoldDB" id="A0A9Q4GF98"/>
<evidence type="ECO:0000256" key="1">
    <source>
        <dbReference type="SAM" id="MobiDB-lite"/>
    </source>
</evidence>
<dbReference type="Proteomes" id="UP001149411">
    <property type="component" value="Unassembled WGS sequence"/>
</dbReference>
<organism evidence="3 4">
    <name type="scientific">Halorutilus salinus</name>
    <dbReference type="NCBI Taxonomy" id="2487751"/>
    <lineage>
        <taxon>Archaea</taxon>
        <taxon>Methanobacteriati</taxon>
        <taxon>Methanobacteriota</taxon>
        <taxon>Stenosarchaea group</taxon>
        <taxon>Halobacteria</taxon>
        <taxon>Halorutilales</taxon>
        <taxon>Halorutilaceae</taxon>
        <taxon>Halorutilus</taxon>
    </lineage>
</organism>
<feature type="compositionally biased region" description="Acidic residues" evidence="1">
    <location>
        <begin position="324"/>
        <end position="345"/>
    </location>
</feature>
<reference evidence="3" key="1">
    <citation type="submission" date="2022-09" db="EMBL/GenBank/DDBJ databases">
        <title>Haloadaptaus new haloarchaeum isolated from saline soil.</title>
        <authorList>
            <person name="Duran-Viseras A."/>
            <person name="Sanchez-Porro C."/>
            <person name="Ventosa A."/>
        </authorList>
    </citation>
    <scope>NUCLEOTIDE SEQUENCE</scope>
    <source>
        <strain evidence="3">F3-133</strain>
    </source>
</reference>
<feature type="transmembrane region" description="Helical" evidence="2">
    <location>
        <begin position="12"/>
        <end position="34"/>
    </location>
</feature>
<feature type="compositionally biased region" description="Gly residues" evidence="1">
    <location>
        <begin position="313"/>
        <end position="322"/>
    </location>
</feature>
<dbReference type="EMBL" id="RKLV01000001">
    <property type="protein sequence ID" value="MCX2817924.1"/>
    <property type="molecule type" value="Genomic_DNA"/>
</dbReference>
<keyword evidence="2" id="KW-0812">Transmembrane</keyword>
<evidence type="ECO:0000256" key="2">
    <source>
        <dbReference type="SAM" id="Phobius"/>
    </source>
</evidence>
<feature type="transmembrane region" description="Helical" evidence="2">
    <location>
        <begin position="65"/>
        <end position="81"/>
    </location>
</feature>
<feature type="transmembrane region" description="Helical" evidence="2">
    <location>
        <begin position="40"/>
        <end position="58"/>
    </location>
</feature>
<dbReference type="RefSeq" id="WP_266085465.1">
    <property type="nucleotide sequence ID" value="NZ_RKLV01000001.1"/>
</dbReference>
<keyword evidence="2" id="KW-0472">Membrane</keyword>
<proteinExistence type="predicted"/>
<keyword evidence="4" id="KW-1185">Reference proteome</keyword>
<evidence type="ECO:0000313" key="4">
    <source>
        <dbReference type="Proteomes" id="UP001149411"/>
    </source>
</evidence>
<comment type="caution">
    <text evidence="3">The sequence shown here is derived from an EMBL/GenBank/DDBJ whole genome shotgun (WGS) entry which is preliminary data.</text>
</comment>
<protein>
    <submittedName>
        <fullName evidence="3">Uncharacterized protein</fullName>
    </submittedName>
</protein>
<accession>A0A9Q4GF98</accession>
<sequence length="374" mass="38702">MKRTAEARATDALWWAGWRPVAVGSIGAVAGVLAGYVAGAVGPATTGVGVVVISLGVLSALVRRLGFVSAVVAFFVFYVVGPGRAQQGLEATGVGTNWAEFVAEFVLNIGSLVGVEASREPVAVVGGGAASVALWSLGGAALGGVVWVAGVYAVNSGYGEVYHGFVDGVKEEGHRLLGDDGFHTFTHGEDTLSLVSSAKKYHATNLLVGESSLSLHHGSTVDMVRRDEEVSNSTKELYYDQVASVDYETPFLKIRMSDGQVVKIVTSGKPVEVIDEIEERLMRYKSSPGSEGDGAGVGDVGRDSEEPPDGGDETPGGDGGAPNGDDETPGGDDQDGDADGIDEGSEAFGSDIVDEVDEALEAFDEALGEEEEED</sequence>